<evidence type="ECO:0000313" key="4">
    <source>
        <dbReference type="EMBL" id="KAF4665678.1"/>
    </source>
</evidence>
<feature type="compositionally biased region" description="Polar residues" evidence="3">
    <location>
        <begin position="1"/>
        <end position="27"/>
    </location>
</feature>
<feature type="compositionally biased region" description="Basic and acidic residues" evidence="3">
    <location>
        <begin position="185"/>
        <end position="196"/>
    </location>
</feature>
<accession>A0A7J6M276</accession>
<dbReference type="AlphaFoldDB" id="A0A7J6M276"/>
<feature type="coiled-coil region" evidence="2">
    <location>
        <begin position="153"/>
        <end position="180"/>
    </location>
</feature>
<feature type="coiled-coil region" evidence="2">
    <location>
        <begin position="277"/>
        <end position="367"/>
    </location>
</feature>
<proteinExistence type="predicted"/>
<dbReference type="EMBL" id="JAAPAO010000254">
    <property type="protein sequence ID" value="KAF4665678.1"/>
    <property type="molecule type" value="Genomic_DNA"/>
</dbReference>
<evidence type="ECO:0000256" key="1">
    <source>
        <dbReference type="ARBA" id="ARBA00023054"/>
    </source>
</evidence>
<sequence length="552" mass="61886">MTGPQPTMSTIRPDSPYTGSYSPTWGSGSPVHSSPLRRSRSPALNTTSDIIPLGEPMSARRSLSSLSHTASTAALTSELMSQSARHAREVRGAVGESMQLRNILEKQEKKIAFLIGELKATRARLARTHGELQSASLSLDRLLDERTTFEQQLTKNKSTIRKLEGRLEAAQEELTRFKSAGCSKRYSDHSGDDSPKSVRSTEAGRRRAASTALMEAENVRLKEDLTRMEMELTVLKRALVLRSHELHVSMNDIQATARQKVETQQLRDEASSAKDEVEYLRGDCEMYRAEIDRLKTEVNHLSTSLSKSEKACRDIEKERDHAKQDAHLAALELKSAMDSAGHLPGQLEEAREKIRKLEEEISKKTGELSGVTTAQSAAASEWFHERALLSSKVDKYEQMLTEIGDERRQLREDLDKARLENTRLAADFQEAFERADTNEMSANLAREQLGLLESQIDSLRRDVAAGANEMKRRDAAARRLKTEVERGYQILRAASGQDRSDELVAELREGLMEKEEELRKLREGQCNIERSLVTQVELLKDQLDEALAGCEG</sequence>
<protein>
    <submittedName>
        <fullName evidence="4">Uncharacterized protein</fullName>
    </submittedName>
</protein>
<feature type="coiled-coil region" evidence="2">
    <location>
        <begin position="211"/>
        <end position="238"/>
    </location>
</feature>
<comment type="caution">
    <text evidence="4">The sequence shown here is derived from an EMBL/GenBank/DDBJ whole genome shotgun (WGS) entry which is preliminary data.</text>
</comment>
<evidence type="ECO:0000313" key="5">
    <source>
        <dbReference type="Proteomes" id="UP000591131"/>
    </source>
</evidence>
<feature type="region of interest" description="Disordered" evidence="3">
    <location>
        <begin position="1"/>
        <end position="56"/>
    </location>
</feature>
<reference evidence="4 5" key="1">
    <citation type="submission" date="2020-04" db="EMBL/GenBank/DDBJ databases">
        <title>Perkinsus chesapeaki whole genome sequence.</title>
        <authorList>
            <person name="Bogema D.R."/>
        </authorList>
    </citation>
    <scope>NUCLEOTIDE SEQUENCE [LARGE SCALE GENOMIC DNA]</scope>
    <source>
        <strain evidence="4">ATCC PRA-425</strain>
    </source>
</reference>
<keyword evidence="5" id="KW-1185">Reference proteome</keyword>
<dbReference type="Proteomes" id="UP000591131">
    <property type="component" value="Unassembled WGS sequence"/>
</dbReference>
<keyword evidence="1 2" id="KW-0175">Coiled coil</keyword>
<evidence type="ECO:0000256" key="2">
    <source>
        <dbReference type="SAM" id="Coils"/>
    </source>
</evidence>
<dbReference type="PANTHER" id="PTHR32083">
    <property type="entry name" value="CILIA AND FLAGELLA-ASSOCIATED PROTEIN 58-RELATED"/>
    <property type="match status" value="1"/>
</dbReference>
<gene>
    <name evidence="4" type="ORF">FOL47_004480</name>
</gene>
<evidence type="ECO:0000256" key="3">
    <source>
        <dbReference type="SAM" id="MobiDB-lite"/>
    </source>
</evidence>
<feature type="coiled-coil region" evidence="2">
    <location>
        <begin position="393"/>
        <end position="462"/>
    </location>
</feature>
<dbReference type="Gene3D" id="1.10.287.1490">
    <property type="match status" value="1"/>
</dbReference>
<feature type="region of interest" description="Disordered" evidence="3">
    <location>
        <begin position="181"/>
        <end position="210"/>
    </location>
</feature>
<organism evidence="4 5">
    <name type="scientific">Perkinsus chesapeaki</name>
    <name type="common">Clam parasite</name>
    <name type="synonym">Perkinsus andrewsi</name>
    <dbReference type="NCBI Taxonomy" id="330153"/>
    <lineage>
        <taxon>Eukaryota</taxon>
        <taxon>Sar</taxon>
        <taxon>Alveolata</taxon>
        <taxon>Perkinsozoa</taxon>
        <taxon>Perkinsea</taxon>
        <taxon>Perkinsida</taxon>
        <taxon>Perkinsidae</taxon>
        <taxon>Perkinsus</taxon>
    </lineage>
</organism>
<name>A0A7J6M276_PERCH</name>
<dbReference type="OrthoDB" id="438576at2759"/>